<reference evidence="1 2" key="1">
    <citation type="journal article" date="2016" name="Sci. Rep.">
        <title>Peltaster fructicola genome reveals evolution from an invasive phytopathogen to an ectophytic parasite.</title>
        <authorList>
            <person name="Xu C."/>
            <person name="Chen H."/>
            <person name="Gleason M.L."/>
            <person name="Xu J.R."/>
            <person name="Liu H."/>
            <person name="Zhang R."/>
            <person name="Sun G."/>
        </authorList>
    </citation>
    <scope>NUCLEOTIDE SEQUENCE [LARGE SCALE GENOMIC DNA]</scope>
    <source>
        <strain evidence="1 2">LNHT1506</strain>
    </source>
</reference>
<name>A0A6H0XSW5_9PEZI</name>
<organism evidence="1 2">
    <name type="scientific">Peltaster fructicola</name>
    <dbReference type="NCBI Taxonomy" id="286661"/>
    <lineage>
        <taxon>Eukaryota</taxon>
        <taxon>Fungi</taxon>
        <taxon>Dikarya</taxon>
        <taxon>Ascomycota</taxon>
        <taxon>Pezizomycotina</taxon>
        <taxon>Dothideomycetes</taxon>
        <taxon>Dothideomycetes incertae sedis</taxon>
        <taxon>Peltaster</taxon>
    </lineage>
</organism>
<sequence length="395" mass="43450">MSTPLNILISGGGIAGSTFARCMLRAHPNTNITIVERAPELRLSGASVDIRSSGVDIIKWMGIEPEIRARSTKETGTAFVRKDGSNIALMSATGDTEMQGMTSEYEIFRGALADIIIRPILEQVKIQSEKGSYDLLIAADGVGSKIRGQMLGLPPREQVRDTGCRVCFFTIKRDMLNGSTVSQWRSLPGGRAIYLRPDPSPLGRTRGNLLVVIPEKDKAKRAKYDQAIAKGNESFMQLLEEEFKGGDWLTADVLKEMRKSDDVYCSLFAQVRSPKLQDGRVVLMGDAGHATPGIGTSLAMTSAYVLAGELLRNGSNVLAATKQYEDIMLPHIKKEQIDFDPLSLLVPQHAWAIAVRDTILWWVDKLRMPTVVLYVASKLGIKESGVKMPDYPWPT</sequence>
<dbReference type="InterPro" id="IPR051704">
    <property type="entry name" value="FAD_aromatic-hydroxylase"/>
</dbReference>
<proteinExistence type="predicted"/>
<protein>
    <recommendedName>
        <fullName evidence="3">FAD-binding domain-containing protein</fullName>
    </recommendedName>
</protein>
<dbReference type="AlphaFoldDB" id="A0A6H0XSW5"/>
<keyword evidence="2" id="KW-1185">Reference proteome</keyword>
<evidence type="ECO:0000313" key="2">
    <source>
        <dbReference type="Proteomes" id="UP000503462"/>
    </source>
</evidence>
<dbReference type="OrthoDB" id="655030at2759"/>
<dbReference type="InterPro" id="IPR036188">
    <property type="entry name" value="FAD/NAD-bd_sf"/>
</dbReference>
<gene>
    <name evidence="1" type="ORF">AMS68_003225</name>
</gene>
<dbReference type="PANTHER" id="PTHR46865:SF2">
    <property type="entry name" value="MONOOXYGENASE"/>
    <property type="match status" value="1"/>
</dbReference>
<dbReference type="PRINTS" id="PR00420">
    <property type="entry name" value="RNGMNOXGNASE"/>
</dbReference>
<evidence type="ECO:0000313" key="1">
    <source>
        <dbReference type="EMBL" id="QIW97707.1"/>
    </source>
</evidence>
<dbReference type="EMBL" id="CP051140">
    <property type="protein sequence ID" value="QIW97707.1"/>
    <property type="molecule type" value="Genomic_DNA"/>
</dbReference>
<accession>A0A6H0XSW5</accession>
<dbReference type="Gene3D" id="3.50.50.60">
    <property type="entry name" value="FAD/NAD(P)-binding domain"/>
    <property type="match status" value="1"/>
</dbReference>
<dbReference type="PANTHER" id="PTHR46865">
    <property type="entry name" value="OXIDOREDUCTASE-RELATED"/>
    <property type="match status" value="1"/>
</dbReference>
<dbReference type="SUPFAM" id="SSF51905">
    <property type="entry name" value="FAD/NAD(P)-binding domain"/>
    <property type="match status" value="1"/>
</dbReference>
<evidence type="ECO:0008006" key="3">
    <source>
        <dbReference type="Google" id="ProtNLM"/>
    </source>
</evidence>
<dbReference type="Gene3D" id="3.30.9.30">
    <property type="match status" value="1"/>
</dbReference>
<dbReference type="Proteomes" id="UP000503462">
    <property type="component" value="Chromosome 2"/>
</dbReference>